<dbReference type="Gene3D" id="1.10.10.10">
    <property type="entry name" value="Winged helix-like DNA-binding domain superfamily/Winged helix DNA-binding domain"/>
    <property type="match status" value="1"/>
</dbReference>
<dbReference type="CDD" id="cd07323">
    <property type="entry name" value="LAM"/>
    <property type="match status" value="1"/>
</dbReference>
<evidence type="ECO:0000256" key="1">
    <source>
        <dbReference type="ARBA" id="ARBA00022884"/>
    </source>
</evidence>
<dbReference type="GO" id="GO:0005737">
    <property type="term" value="C:cytoplasm"/>
    <property type="evidence" value="ECO:0007669"/>
    <property type="project" value="UniProtKB-ARBA"/>
</dbReference>
<dbReference type="AlphaFoldDB" id="A0AAV1DSX7"/>
<name>A0AAV1DSX7_OLDCO</name>
<proteinExistence type="predicted"/>
<dbReference type="Proteomes" id="UP001161247">
    <property type="component" value="Chromosome 6"/>
</dbReference>
<evidence type="ECO:0000259" key="4">
    <source>
        <dbReference type="PROSITE" id="PS50961"/>
    </source>
</evidence>
<feature type="compositionally biased region" description="Pro residues" evidence="3">
    <location>
        <begin position="373"/>
        <end position="388"/>
    </location>
</feature>
<dbReference type="GO" id="GO:0003723">
    <property type="term" value="F:RNA binding"/>
    <property type="evidence" value="ECO:0007669"/>
    <property type="project" value="UniProtKB-UniRule"/>
</dbReference>
<feature type="compositionally biased region" description="Low complexity" evidence="3">
    <location>
        <begin position="565"/>
        <end position="580"/>
    </location>
</feature>
<evidence type="ECO:0000256" key="3">
    <source>
        <dbReference type="SAM" id="MobiDB-lite"/>
    </source>
</evidence>
<feature type="compositionally biased region" description="Basic and acidic residues" evidence="3">
    <location>
        <begin position="290"/>
        <end position="300"/>
    </location>
</feature>
<dbReference type="FunFam" id="1.10.10.10:FF:000131">
    <property type="entry name" value="la-related protein 1B isoform X2"/>
    <property type="match status" value="1"/>
</dbReference>
<feature type="compositionally biased region" description="Polar residues" evidence="3">
    <location>
        <begin position="187"/>
        <end position="197"/>
    </location>
</feature>
<keyword evidence="6" id="KW-1185">Reference proteome</keyword>
<dbReference type="SMART" id="SM00715">
    <property type="entry name" value="LA"/>
    <property type="match status" value="1"/>
</dbReference>
<feature type="compositionally biased region" description="Low complexity" evidence="3">
    <location>
        <begin position="248"/>
        <end position="260"/>
    </location>
</feature>
<sequence>MAAMTSDALHSPRGGSSALDASVTAAGAATVHSAQYRRRGSGSGGGGGVSSPWTQIVRGPDLEVTLSSSSSPTPAVAPNSTSVAAVSAAPPPLLSPPLSGGAEEQIINNFHSDRSPSKAAAAGGASTSFSPEDAAGDAQPEVSEKSDNGSGGGSNAAKKPAWNRPSNGGTEISSVMWAESWPALSATRPSPKTSSDLPRTHSDVSLPVSQGTGPTSPSANKQGPTTTVNSNSSHNHAPSRQRSMKRTGGNSSNNSSSNGGISQLPSPRYSGAETTHGNSGKHANSTADSSSKENTHREGGQKSQSHSGNEHQQQRNSYRRGSHPRSDGPNHHGYGNRRGDQDRGNQDWNSNRSFGGRDPQVQQQRVAPRPFIRGPPPNQPQPFFPPAPLPVRPVGNPIYFQEMPFYYVPGPYPDSFRAVSMVPQMPQMLLPSPDPQLHAKILNQIDYYFSNENLIKDTFLRNNMDDQGWVPIKLIASFKKVSQLTENVQLILDTVRSSSVVEVEGEKVRRRNDWSRWIIPNSAQHPPVSSPQSLQSSSQDMLAATLQSIGLEDKTAKHGYAETYLSSSSSGEWSSLSQQSTGEKTGQVGVLAGLQSSAPNSSK</sequence>
<organism evidence="5 6">
    <name type="scientific">Oldenlandia corymbosa var. corymbosa</name>
    <dbReference type="NCBI Taxonomy" id="529605"/>
    <lineage>
        <taxon>Eukaryota</taxon>
        <taxon>Viridiplantae</taxon>
        <taxon>Streptophyta</taxon>
        <taxon>Embryophyta</taxon>
        <taxon>Tracheophyta</taxon>
        <taxon>Spermatophyta</taxon>
        <taxon>Magnoliopsida</taxon>
        <taxon>eudicotyledons</taxon>
        <taxon>Gunneridae</taxon>
        <taxon>Pentapetalae</taxon>
        <taxon>asterids</taxon>
        <taxon>lamiids</taxon>
        <taxon>Gentianales</taxon>
        <taxon>Rubiaceae</taxon>
        <taxon>Rubioideae</taxon>
        <taxon>Spermacoceae</taxon>
        <taxon>Hedyotis-Oldenlandia complex</taxon>
        <taxon>Oldenlandia</taxon>
    </lineage>
</organism>
<dbReference type="InterPro" id="IPR036388">
    <property type="entry name" value="WH-like_DNA-bd_sf"/>
</dbReference>
<evidence type="ECO:0000313" key="5">
    <source>
        <dbReference type="EMBL" id="CAI9110981.1"/>
    </source>
</evidence>
<dbReference type="InterPro" id="IPR045180">
    <property type="entry name" value="La_dom_prot"/>
</dbReference>
<evidence type="ECO:0000256" key="2">
    <source>
        <dbReference type="PROSITE-ProRule" id="PRU00332"/>
    </source>
</evidence>
<dbReference type="InterPro" id="IPR006630">
    <property type="entry name" value="La_HTH"/>
</dbReference>
<dbReference type="PROSITE" id="PS50961">
    <property type="entry name" value="HTH_LA"/>
    <property type="match status" value="1"/>
</dbReference>
<accession>A0AAV1DSX7</accession>
<evidence type="ECO:0000313" key="6">
    <source>
        <dbReference type="Proteomes" id="UP001161247"/>
    </source>
</evidence>
<dbReference type="EMBL" id="OX459123">
    <property type="protein sequence ID" value="CAI9110981.1"/>
    <property type="molecule type" value="Genomic_DNA"/>
</dbReference>
<feature type="region of interest" description="Disordered" evidence="3">
    <location>
        <begin position="1"/>
        <end position="388"/>
    </location>
</feature>
<dbReference type="PANTHER" id="PTHR22792">
    <property type="entry name" value="LUPUS LA PROTEIN-RELATED"/>
    <property type="match status" value="1"/>
</dbReference>
<reference evidence="5" key="1">
    <citation type="submission" date="2023-03" db="EMBL/GenBank/DDBJ databases">
        <authorList>
            <person name="Julca I."/>
        </authorList>
    </citation>
    <scope>NUCLEOTIDE SEQUENCE</scope>
</reference>
<dbReference type="PANTHER" id="PTHR22792:SF132">
    <property type="entry name" value="LA-RELATED PROTEIN 1"/>
    <property type="match status" value="1"/>
</dbReference>
<gene>
    <name evidence="5" type="ORF">OLC1_LOCUS18506</name>
</gene>
<keyword evidence="1 2" id="KW-0694">RNA-binding</keyword>
<feature type="compositionally biased region" description="Polar residues" evidence="3">
    <location>
        <begin position="594"/>
        <end position="603"/>
    </location>
</feature>
<feature type="compositionally biased region" description="Low complexity" evidence="3">
    <location>
        <begin position="64"/>
        <end position="88"/>
    </location>
</feature>
<feature type="compositionally biased region" description="Polar residues" evidence="3">
    <location>
        <begin position="207"/>
        <end position="236"/>
    </location>
</feature>
<feature type="compositionally biased region" description="Polar residues" evidence="3">
    <location>
        <begin position="272"/>
        <end position="289"/>
    </location>
</feature>
<protein>
    <submittedName>
        <fullName evidence="5">OLC1v1011107C1</fullName>
    </submittedName>
</protein>
<dbReference type="SUPFAM" id="SSF46785">
    <property type="entry name" value="Winged helix' DNA-binding domain"/>
    <property type="match status" value="1"/>
</dbReference>
<feature type="domain" description="HTH La-type RNA-binding" evidence="4">
    <location>
        <begin position="431"/>
        <end position="520"/>
    </location>
</feature>
<dbReference type="Pfam" id="PF05383">
    <property type="entry name" value="La"/>
    <property type="match status" value="1"/>
</dbReference>
<feature type="region of interest" description="Disordered" evidence="3">
    <location>
        <begin position="565"/>
        <end position="603"/>
    </location>
</feature>
<feature type="compositionally biased region" description="Low complexity" evidence="3">
    <location>
        <begin position="359"/>
        <end position="372"/>
    </location>
</feature>
<dbReference type="InterPro" id="IPR036390">
    <property type="entry name" value="WH_DNA-bd_sf"/>
</dbReference>
<feature type="compositionally biased region" description="Polar residues" evidence="3">
    <location>
        <begin position="164"/>
        <end position="173"/>
    </location>
</feature>